<dbReference type="GO" id="GO:0005737">
    <property type="term" value="C:cytoplasm"/>
    <property type="evidence" value="ECO:0007669"/>
    <property type="project" value="TreeGrafter"/>
</dbReference>
<accession>A0A835PNU5</accession>
<gene>
    <name evidence="6" type="ORF">HPP92_024841</name>
</gene>
<dbReference type="OrthoDB" id="2187496at2759"/>
<dbReference type="InterPro" id="IPR003591">
    <property type="entry name" value="Leu-rich_rpt_typical-subtyp"/>
</dbReference>
<dbReference type="Gene3D" id="3.10.20.90">
    <property type="entry name" value="Phosphatidylinositol 3-kinase Catalytic Subunit, Chain A, domain 1"/>
    <property type="match status" value="1"/>
</dbReference>
<dbReference type="PANTHER" id="PTHR48051">
    <property type="match status" value="1"/>
</dbReference>
<comment type="similarity">
    <text evidence="3">Belongs to the SHOC2 family.</text>
</comment>
<dbReference type="PROSITE" id="PS50053">
    <property type="entry name" value="UBIQUITIN_2"/>
    <property type="match status" value="1"/>
</dbReference>
<evidence type="ECO:0000256" key="4">
    <source>
        <dbReference type="ARBA" id="ARBA00037519"/>
    </source>
</evidence>
<comment type="function">
    <text evidence="4">Leucine-rich repeat protein that likely mediates protein interactions, possibly in the context of signal transduction.</text>
</comment>
<name>A0A835PNU5_VANPL</name>
<proteinExistence type="inferred from homology"/>
<keyword evidence="1" id="KW-0433">Leucine-rich repeat</keyword>
<dbReference type="SUPFAM" id="SSF52058">
    <property type="entry name" value="L domain-like"/>
    <property type="match status" value="1"/>
</dbReference>
<keyword evidence="2" id="KW-0677">Repeat</keyword>
<dbReference type="InterPro" id="IPR029071">
    <property type="entry name" value="Ubiquitin-like_domsf"/>
</dbReference>
<dbReference type="CDD" id="cd17039">
    <property type="entry name" value="Ubl_ubiquitin_like"/>
    <property type="match status" value="1"/>
</dbReference>
<evidence type="ECO:0000256" key="1">
    <source>
        <dbReference type="ARBA" id="ARBA00022614"/>
    </source>
</evidence>
<evidence type="ECO:0000313" key="7">
    <source>
        <dbReference type="Proteomes" id="UP000639772"/>
    </source>
</evidence>
<dbReference type="InterPro" id="IPR001611">
    <property type="entry name" value="Leu-rich_rpt"/>
</dbReference>
<dbReference type="InterPro" id="IPR000626">
    <property type="entry name" value="Ubiquitin-like_dom"/>
</dbReference>
<dbReference type="InterPro" id="IPR032675">
    <property type="entry name" value="LRR_dom_sf"/>
</dbReference>
<dbReference type="PROSITE" id="PS51450">
    <property type="entry name" value="LRR"/>
    <property type="match status" value="1"/>
</dbReference>
<dbReference type="AlphaFoldDB" id="A0A835PNU5"/>
<dbReference type="Pfam" id="PF00560">
    <property type="entry name" value="LRR_1"/>
    <property type="match status" value="2"/>
</dbReference>
<dbReference type="Pfam" id="PF00240">
    <property type="entry name" value="ubiquitin"/>
    <property type="match status" value="1"/>
</dbReference>
<organism evidence="6 7">
    <name type="scientific">Vanilla planifolia</name>
    <name type="common">Vanilla</name>
    <dbReference type="NCBI Taxonomy" id="51239"/>
    <lineage>
        <taxon>Eukaryota</taxon>
        <taxon>Viridiplantae</taxon>
        <taxon>Streptophyta</taxon>
        <taxon>Embryophyta</taxon>
        <taxon>Tracheophyta</taxon>
        <taxon>Spermatophyta</taxon>
        <taxon>Magnoliopsida</taxon>
        <taxon>Liliopsida</taxon>
        <taxon>Asparagales</taxon>
        <taxon>Orchidaceae</taxon>
        <taxon>Vanilloideae</taxon>
        <taxon>Vanilleae</taxon>
        <taxon>Vanilla</taxon>
    </lineage>
</organism>
<feature type="domain" description="Ubiquitin-like" evidence="5">
    <location>
        <begin position="22"/>
        <end position="93"/>
    </location>
</feature>
<dbReference type="SMART" id="SM00364">
    <property type="entry name" value="LRR_BAC"/>
    <property type="match status" value="5"/>
</dbReference>
<protein>
    <recommendedName>
        <fullName evidence="5">Ubiquitin-like domain-containing protein</fullName>
    </recommendedName>
</protein>
<reference evidence="6 7" key="1">
    <citation type="journal article" date="2020" name="Nat. Food">
        <title>A phased Vanilla planifolia genome enables genetic improvement of flavour and production.</title>
        <authorList>
            <person name="Hasing T."/>
            <person name="Tang H."/>
            <person name="Brym M."/>
            <person name="Khazi F."/>
            <person name="Huang T."/>
            <person name="Chambers A.H."/>
        </authorList>
    </citation>
    <scope>NUCLEOTIDE SEQUENCE [LARGE SCALE GENOMIC DNA]</scope>
    <source>
        <tissue evidence="6">Leaf</tissue>
    </source>
</reference>
<dbReference type="SMART" id="SM00213">
    <property type="entry name" value="UBQ"/>
    <property type="match status" value="1"/>
</dbReference>
<dbReference type="Gene3D" id="3.80.10.10">
    <property type="entry name" value="Ribonuclease Inhibitor"/>
    <property type="match status" value="2"/>
</dbReference>
<dbReference type="EMBL" id="JADCNM010000014">
    <property type="protein sequence ID" value="KAG0453537.1"/>
    <property type="molecule type" value="Genomic_DNA"/>
</dbReference>
<evidence type="ECO:0000256" key="2">
    <source>
        <dbReference type="ARBA" id="ARBA00022737"/>
    </source>
</evidence>
<dbReference type="Pfam" id="PF13855">
    <property type="entry name" value="LRR_8"/>
    <property type="match status" value="1"/>
</dbReference>
<sequence length="387" mass="42573">MEKTAELEENAIAGSKQTGAIITIVVKFGGRSISVSLSPDSTGSDLKSHLQRLTNVLPRGQKLIYKGKVLTDNMSLKALQMTDGSKVMLVASQGLHQGDGPSTKKATLVMDNLRMISHVHQNQINHETLTIEKARRERWKLIGVAALSECHLKAVPDDVWDCGLSIRVLEMSTNLIQELPAKVSSLKSLTKLYLNANDLSDKSISWDGLSHLKSLKVLSLNQNNLTTLPPAVGKLISLGQLHIAKNMLTCLPDELGCLNQLQVLKAGNNRISLIPAGIGSCSSLIEIDLSSNLLTELPETLGKLRNLKGLYLSNNGLNSLPSTLFKMCTQLSTLDLHRTEITNDFLRQIEGWENFDERRRLKHQKQLDFHVGSSGAFDEGADDDNWL</sequence>
<dbReference type="PANTHER" id="PTHR48051:SF1">
    <property type="entry name" value="RAS SUPPRESSOR PROTEIN 1"/>
    <property type="match status" value="1"/>
</dbReference>
<dbReference type="InterPro" id="IPR050216">
    <property type="entry name" value="LRR_domain-containing"/>
</dbReference>
<evidence type="ECO:0000259" key="5">
    <source>
        <dbReference type="PROSITE" id="PS50053"/>
    </source>
</evidence>
<dbReference type="Proteomes" id="UP000639772">
    <property type="component" value="Unassembled WGS sequence"/>
</dbReference>
<dbReference type="SMART" id="SM00369">
    <property type="entry name" value="LRR_TYP"/>
    <property type="match status" value="6"/>
</dbReference>
<comment type="caution">
    <text evidence="6">The sequence shown here is derived from an EMBL/GenBank/DDBJ whole genome shotgun (WGS) entry which is preliminary data.</text>
</comment>
<evidence type="ECO:0000313" key="6">
    <source>
        <dbReference type="EMBL" id="KAG0453537.1"/>
    </source>
</evidence>
<dbReference type="SUPFAM" id="SSF54236">
    <property type="entry name" value="Ubiquitin-like"/>
    <property type="match status" value="1"/>
</dbReference>
<evidence type="ECO:0000256" key="3">
    <source>
        <dbReference type="ARBA" id="ARBA00023786"/>
    </source>
</evidence>